<proteinExistence type="predicted"/>
<keyword evidence="2" id="KW-1185">Reference proteome</keyword>
<dbReference type="Proteomes" id="UP001054945">
    <property type="component" value="Unassembled WGS sequence"/>
</dbReference>
<organism evidence="1 2">
    <name type="scientific">Caerostris extrusa</name>
    <name type="common">Bark spider</name>
    <name type="synonym">Caerostris bankana</name>
    <dbReference type="NCBI Taxonomy" id="172846"/>
    <lineage>
        <taxon>Eukaryota</taxon>
        <taxon>Metazoa</taxon>
        <taxon>Ecdysozoa</taxon>
        <taxon>Arthropoda</taxon>
        <taxon>Chelicerata</taxon>
        <taxon>Arachnida</taxon>
        <taxon>Araneae</taxon>
        <taxon>Araneomorphae</taxon>
        <taxon>Entelegynae</taxon>
        <taxon>Araneoidea</taxon>
        <taxon>Araneidae</taxon>
        <taxon>Caerostris</taxon>
    </lineage>
</organism>
<accession>A0AAV4XUH5</accession>
<dbReference type="AlphaFoldDB" id="A0AAV4XUH5"/>
<dbReference type="EMBL" id="BPLR01018345">
    <property type="protein sequence ID" value="GIY98845.1"/>
    <property type="molecule type" value="Genomic_DNA"/>
</dbReference>
<evidence type="ECO:0000313" key="1">
    <source>
        <dbReference type="EMBL" id="GIY98845.1"/>
    </source>
</evidence>
<comment type="caution">
    <text evidence="1">The sequence shown here is derived from an EMBL/GenBank/DDBJ whole genome shotgun (WGS) entry which is preliminary data.</text>
</comment>
<evidence type="ECO:0000313" key="2">
    <source>
        <dbReference type="Proteomes" id="UP001054945"/>
    </source>
</evidence>
<sequence length="76" mass="8655">MLSTVNGGKNTQLEFRLDLIDRVIEKYHSGLNFHRGRPGSEPNPPEIDRQTLLEIIAPQIKTETCKTIRGVLLEKK</sequence>
<protein>
    <submittedName>
        <fullName evidence="1">PiggyBac transposable element-derived protein 4</fullName>
    </submittedName>
</protein>
<gene>
    <name evidence="1" type="primary">PGBD4_103</name>
    <name evidence="1" type="ORF">CEXT_328321</name>
</gene>
<reference evidence="1 2" key="1">
    <citation type="submission" date="2021-06" db="EMBL/GenBank/DDBJ databases">
        <title>Caerostris extrusa draft genome.</title>
        <authorList>
            <person name="Kono N."/>
            <person name="Arakawa K."/>
        </authorList>
    </citation>
    <scope>NUCLEOTIDE SEQUENCE [LARGE SCALE GENOMIC DNA]</scope>
</reference>
<name>A0AAV4XUH5_CAEEX</name>